<reference evidence="1" key="1">
    <citation type="submission" date="2023-07" db="EMBL/GenBank/DDBJ databases">
        <title>Comparative genomics of wheat-associated soil bacteria to identify genetic determinants of phenazine resistance.</title>
        <authorList>
            <person name="Mouncey N."/>
        </authorList>
    </citation>
    <scope>NUCLEOTIDE SEQUENCE</scope>
    <source>
        <strain evidence="1">V4I22</strain>
    </source>
</reference>
<dbReference type="RefSeq" id="WP_306971627.1">
    <property type="nucleotide sequence ID" value="NZ_JAUSZV010000001.1"/>
</dbReference>
<comment type="caution">
    <text evidence="1">The sequence shown here is derived from an EMBL/GenBank/DDBJ whole genome shotgun (WGS) entry which is preliminary data.</text>
</comment>
<dbReference type="EMBL" id="JAUSZV010000001">
    <property type="protein sequence ID" value="MDQ0904121.1"/>
    <property type="molecule type" value="Genomic_DNA"/>
</dbReference>
<dbReference type="InterPro" id="IPR027417">
    <property type="entry name" value="P-loop_NTPase"/>
</dbReference>
<organism evidence="1 2">
    <name type="scientific">Streptomyces canus</name>
    <dbReference type="NCBI Taxonomy" id="58343"/>
    <lineage>
        <taxon>Bacteria</taxon>
        <taxon>Bacillati</taxon>
        <taxon>Actinomycetota</taxon>
        <taxon>Actinomycetes</taxon>
        <taxon>Kitasatosporales</taxon>
        <taxon>Streptomycetaceae</taxon>
        <taxon>Streptomyces</taxon>
        <taxon>Streptomyces aurantiacus group</taxon>
    </lineage>
</organism>
<protein>
    <submittedName>
        <fullName evidence="1">Uncharacterized protein</fullName>
    </submittedName>
</protein>
<dbReference type="Proteomes" id="UP001234216">
    <property type="component" value="Unassembled WGS sequence"/>
</dbReference>
<proteinExistence type="predicted"/>
<gene>
    <name evidence="1" type="ORF">QFZ22_000106</name>
</gene>
<evidence type="ECO:0000313" key="2">
    <source>
        <dbReference type="Proteomes" id="UP001234216"/>
    </source>
</evidence>
<evidence type="ECO:0000313" key="1">
    <source>
        <dbReference type="EMBL" id="MDQ0904121.1"/>
    </source>
</evidence>
<dbReference type="SUPFAM" id="SSF52540">
    <property type="entry name" value="P-loop containing nucleoside triphosphate hydrolases"/>
    <property type="match status" value="1"/>
</dbReference>
<accession>A0AAW8F4E4</accession>
<sequence length="103" mass="10923">MQTPDSFRNAHGDITEWSTAEIEGYEHTVEAASPAFAEAIATNRFVLGRHAEGGQVVVDLATAEDLAQRREAGTLHVLVGGTTGSGKTSQASLLQAQMERLVS</sequence>
<name>A0AAW8F4E4_9ACTN</name>
<dbReference type="AlphaFoldDB" id="A0AAW8F4E4"/>
<dbReference type="Gene3D" id="3.40.50.300">
    <property type="entry name" value="P-loop containing nucleotide triphosphate hydrolases"/>
    <property type="match status" value="1"/>
</dbReference>